<protein>
    <submittedName>
        <fullName evidence="1">Uncharacterized protein</fullName>
    </submittedName>
</protein>
<dbReference type="EMBL" id="MT141229">
    <property type="protein sequence ID" value="QJA56603.1"/>
    <property type="molecule type" value="Genomic_DNA"/>
</dbReference>
<organism evidence="1">
    <name type="scientific">viral metagenome</name>
    <dbReference type="NCBI Taxonomy" id="1070528"/>
    <lineage>
        <taxon>unclassified sequences</taxon>
        <taxon>metagenomes</taxon>
        <taxon>organismal metagenomes</taxon>
    </lineage>
</organism>
<accession>A0A6M3IGU1</accession>
<gene>
    <name evidence="1" type="ORF">MM415B01819_0002</name>
</gene>
<name>A0A6M3IGU1_9ZZZZ</name>
<proteinExistence type="predicted"/>
<reference evidence="1" key="1">
    <citation type="submission" date="2020-03" db="EMBL/GenBank/DDBJ databases">
        <title>The deep terrestrial virosphere.</title>
        <authorList>
            <person name="Holmfeldt K."/>
            <person name="Nilsson E."/>
            <person name="Simone D."/>
            <person name="Lopez-Fernandez M."/>
            <person name="Wu X."/>
            <person name="de Brujin I."/>
            <person name="Lundin D."/>
            <person name="Andersson A."/>
            <person name="Bertilsson S."/>
            <person name="Dopson M."/>
        </authorList>
    </citation>
    <scope>NUCLEOTIDE SEQUENCE</scope>
    <source>
        <strain evidence="1">MM415B01819</strain>
    </source>
</reference>
<dbReference type="AlphaFoldDB" id="A0A6M3IGU1"/>
<sequence length="204" mass="21806">MNNIIVPVNQMVEAFRSDSDMMYGLKHQHDGVKFQGSWQCDQYRGGSLISGGYQEPPNIFTTEGMARFLNIVFHDIAKAASEIWYVGIFKANVTPALGDTAAAKLGAAGSYLECQDADYDDPATNKPGYTTADTATATITNAVAGKAHFVMNASITVYGAFLGTGAAKTDTTGYLMSAKRFTASRAVIADDELYVSYAITCSSS</sequence>
<evidence type="ECO:0000313" key="1">
    <source>
        <dbReference type="EMBL" id="QJA56603.1"/>
    </source>
</evidence>